<protein>
    <submittedName>
        <fullName evidence="1">Uncharacterized protein</fullName>
    </submittedName>
</protein>
<dbReference type="AlphaFoldDB" id="A0A2Z7CIK3"/>
<evidence type="ECO:0000313" key="2">
    <source>
        <dbReference type="Proteomes" id="UP000250235"/>
    </source>
</evidence>
<dbReference type="EMBL" id="KQ995850">
    <property type="protein sequence ID" value="KZV45747.1"/>
    <property type="molecule type" value="Genomic_DNA"/>
</dbReference>
<keyword evidence="2" id="KW-1185">Reference proteome</keyword>
<organism evidence="1 2">
    <name type="scientific">Dorcoceras hygrometricum</name>
    <dbReference type="NCBI Taxonomy" id="472368"/>
    <lineage>
        <taxon>Eukaryota</taxon>
        <taxon>Viridiplantae</taxon>
        <taxon>Streptophyta</taxon>
        <taxon>Embryophyta</taxon>
        <taxon>Tracheophyta</taxon>
        <taxon>Spermatophyta</taxon>
        <taxon>Magnoliopsida</taxon>
        <taxon>eudicotyledons</taxon>
        <taxon>Gunneridae</taxon>
        <taxon>Pentapetalae</taxon>
        <taxon>asterids</taxon>
        <taxon>lamiids</taxon>
        <taxon>Lamiales</taxon>
        <taxon>Gesneriaceae</taxon>
        <taxon>Didymocarpoideae</taxon>
        <taxon>Trichosporeae</taxon>
        <taxon>Loxocarpinae</taxon>
        <taxon>Dorcoceras</taxon>
    </lineage>
</organism>
<reference evidence="1 2" key="1">
    <citation type="journal article" date="2015" name="Proc. Natl. Acad. Sci. U.S.A.">
        <title>The resurrection genome of Boea hygrometrica: A blueprint for survival of dehydration.</title>
        <authorList>
            <person name="Xiao L."/>
            <person name="Yang G."/>
            <person name="Zhang L."/>
            <person name="Yang X."/>
            <person name="Zhao S."/>
            <person name="Ji Z."/>
            <person name="Zhou Q."/>
            <person name="Hu M."/>
            <person name="Wang Y."/>
            <person name="Chen M."/>
            <person name="Xu Y."/>
            <person name="Jin H."/>
            <person name="Xiao X."/>
            <person name="Hu G."/>
            <person name="Bao F."/>
            <person name="Hu Y."/>
            <person name="Wan P."/>
            <person name="Li L."/>
            <person name="Deng X."/>
            <person name="Kuang T."/>
            <person name="Xiang C."/>
            <person name="Zhu J.K."/>
            <person name="Oliver M.J."/>
            <person name="He Y."/>
        </authorList>
    </citation>
    <scope>NUCLEOTIDE SEQUENCE [LARGE SCALE GENOMIC DNA]</scope>
    <source>
        <strain evidence="2">cv. XS01</strain>
    </source>
</reference>
<dbReference type="Proteomes" id="UP000250235">
    <property type="component" value="Unassembled WGS sequence"/>
</dbReference>
<accession>A0A2Z7CIK3</accession>
<name>A0A2Z7CIK3_9LAMI</name>
<sequence length="248" mass="28297">MSRSETLPSLQQTTADILPIEETPDTQISLPTVGVPSTDYTEAFSQLQATVDQISFEQVQTRFHLYELKAALSKRISNLETAFITASNYQDRVVLVQTNILHKEMQDQKDALSDELADFRKGLQDQKAAITNDLLEFRVKTQENYNLRAQIAEIIAYLNRDHDDKKGEIAVDNRQSGPRPEPRLLRQAALEALTRLARMDSPRRTGEQYKINAMQVIKYRVRSLLMEVRISNPTSPLIPLQEGSTRRI</sequence>
<gene>
    <name evidence="1" type="ORF">F511_41817</name>
</gene>
<evidence type="ECO:0000313" key="1">
    <source>
        <dbReference type="EMBL" id="KZV45747.1"/>
    </source>
</evidence>
<proteinExistence type="predicted"/>